<dbReference type="OrthoDB" id="8780961at2"/>
<evidence type="ECO:0000313" key="2">
    <source>
        <dbReference type="EMBL" id="NUU02100.1"/>
    </source>
</evidence>
<reference evidence="2 5" key="2">
    <citation type="journal article" date="2020" name="Front. Plant Sci.">
        <title>Isolation of Rhizosphere Bacteria That Improve Quality and Water Stress Tolerance in Greenhouse Ornamentals.</title>
        <authorList>
            <person name="Nordstedt N.P."/>
            <person name="Jones M.L."/>
        </authorList>
    </citation>
    <scope>NUCLEOTIDE SEQUENCE [LARGE SCALE GENOMIC DNA]</scope>
    <source>
        <strain evidence="2 5">C6C2</strain>
    </source>
</reference>
<reference evidence="3 4" key="1">
    <citation type="submission" date="2017-06" db="EMBL/GenBank/DDBJ databases">
        <title>Herbaspirillum phytohormonus sp. nov., isolated from the root nodule of Robinia pseudoacacia in lead-zinc mine.</title>
        <authorList>
            <person name="Fan M."/>
            <person name="Lin Y."/>
        </authorList>
    </citation>
    <scope>NUCLEOTIDE SEQUENCE [LARGE SCALE GENOMIC DNA]</scope>
    <source>
        <strain evidence="3 4">HZ10</strain>
    </source>
</reference>
<keyword evidence="1" id="KW-0732">Signal</keyword>
<evidence type="ECO:0008006" key="6">
    <source>
        <dbReference type="Google" id="ProtNLM"/>
    </source>
</evidence>
<proteinExistence type="predicted"/>
<dbReference type="EMBL" id="NJGU01000015">
    <property type="protein sequence ID" value="OWY26875.1"/>
    <property type="molecule type" value="Genomic_DNA"/>
</dbReference>
<dbReference type="Proteomes" id="UP000197596">
    <property type="component" value="Unassembled WGS sequence"/>
</dbReference>
<keyword evidence="5" id="KW-1185">Reference proteome</keyword>
<organism evidence="3 4">
    <name type="scientific">Herbaspirillum robiniae</name>
    <dbReference type="NCBI Taxonomy" id="2014887"/>
    <lineage>
        <taxon>Bacteria</taxon>
        <taxon>Pseudomonadati</taxon>
        <taxon>Pseudomonadota</taxon>
        <taxon>Betaproteobacteria</taxon>
        <taxon>Burkholderiales</taxon>
        <taxon>Oxalobacteraceae</taxon>
        <taxon>Herbaspirillum</taxon>
    </lineage>
</organism>
<evidence type="ECO:0000313" key="3">
    <source>
        <dbReference type="EMBL" id="OWY26875.1"/>
    </source>
</evidence>
<name>A0A246WKQ5_9BURK</name>
<dbReference type="RefSeq" id="WP_079219224.1">
    <property type="nucleotide sequence ID" value="NZ_CP018845.1"/>
</dbReference>
<sequence>MANQQPKFHHQIGRSACALVIGLAALGGASHVFAAGKADNSTYKQEVAACNNGSSNQDRATCLREAGAAKYEAGRGNLTDPGQAQLKENAMKRCEGLPQINRVDCEKRMNGGGVADGNARDGGIYRETVTIVPGTPTSSQ</sequence>
<comment type="caution">
    <text evidence="3">The sequence shown here is derived from an EMBL/GenBank/DDBJ whole genome shotgun (WGS) entry which is preliminary data.</text>
</comment>
<evidence type="ECO:0000313" key="4">
    <source>
        <dbReference type="Proteomes" id="UP000197596"/>
    </source>
</evidence>
<dbReference type="AlphaFoldDB" id="A0A246WKQ5"/>
<accession>A0A246WKQ5</accession>
<dbReference type="EMBL" id="JABFMT010000009">
    <property type="protein sequence ID" value="NUU02100.1"/>
    <property type="molecule type" value="Genomic_DNA"/>
</dbReference>
<feature type="chain" id="PRO_5012444983" description="DUF4189 domain-containing protein" evidence="1">
    <location>
        <begin position="35"/>
        <end position="140"/>
    </location>
</feature>
<gene>
    <name evidence="3" type="ORF">CEJ42_22340</name>
    <name evidence="2" type="ORF">HNO84_10855</name>
</gene>
<evidence type="ECO:0000313" key="5">
    <source>
        <dbReference type="Proteomes" id="UP000536746"/>
    </source>
</evidence>
<protein>
    <recommendedName>
        <fullName evidence="6">DUF4189 domain-containing protein</fullName>
    </recommendedName>
</protein>
<dbReference type="Proteomes" id="UP000536746">
    <property type="component" value="Unassembled WGS sequence"/>
</dbReference>
<evidence type="ECO:0000256" key="1">
    <source>
        <dbReference type="SAM" id="SignalP"/>
    </source>
</evidence>
<feature type="signal peptide" evidence="1">
    <location>
        <begin position="1"/>
        <end position="34"/>
    </location>
</feature>